<accession>A0A841Z717</accession>
<dbReference type="Pfam" id="PF18899">
    <property type="entry name" value="DUF5655"/>
    <property type="match status" value="1"/>
</dbReference>
<protein>
    <submittedName>
        <fullName evidence="2">DUF91 domain-containing protein</fullName>
    </submittedName>
</protein>
<reference evidence="2 3" key="1">
    <citation type="submission" date="2020-03" db="EMBL/GenBank/DDBJ databases">
        <title>Soil Listeria distribution.</title>
        <authorList>
            <person name="Liao J."/>
            <person name="Wiedmann M."/>
        </authorList>
    </citation>
    <scope>NUCLEOTIDE SEQUENCE [LARGE SCALE GENOMIC DNA]</scope>
    <source>
        <strain evidence="2 3">FSL L7-1523</strain>
    </source>
</reference>
<evidence type="ECO:0000313" key="2">
    <source>
        <dbReference type="EMBL" id="MBC1500156.1"/>
    </source>
</evidence>
<comment type="caution">
    <text evidence="2">The sequence shown here is derived from an EMBL/GenBank/DDBJ whole genome shotgun (WGS) entry which is preliminary data.</text>
</comment>
<feature type="domain" description="DUF5655" evidence="1">
    <location>
        <begin position="186"/>
        <end position="287"/>
    </location>
</feature>
<sequence length="290" mass="33662">MVLSFYEIEPSQKIRKLENQDSDIEKSLQQLFEMNLEELLGVRFIASEYSTGKVHKGRIDTLGIDENNVPVIIEYKRSVNENVINQGLYYYDWLLDHKAEFEKLAMKVWQLKHDDISWNNPRVVCIASGFTKYDEHAVNQIDKNIELYEYQLYEKRFISLNLVNTPSVKKEKTSAKTAAKVKVTTADIKGLYGDLRAYLLSLGDDVQETELKHYVAYKKIRNFTCVEIQAKKLLLSINLNPDQIKLEEGFSSDFRNVGHFGTGDLRVEIKNSSDFQKAKQLIIQSYERTK</sequence>
<dbReference type="InterPro" id="IPR043714">
    <property type="entry name" value="DUF5655"/>
</dbReference>
<dbReference type="InterPro" id="IPR011856">
    <property type="entry name" value="tRNA_endonuc-like_dom_sf"/>
</dbReference>
<gene>
    <name evidence="2" type="ORF">HB943_06025</name>
</gene>
<evidence type="ECO:0000259" key="1">
    <source>
        <dbReference type="Pfam" id="PF18899"/>
    </source>
</evidence>
<dbReference type="AlphaFoldDB" id="A0A841Z717"/>
<name>A0A841Z717_9LIST</name>
<proteinExistence type="predicted"/>
<organism evidence="2 3">
    <name type="scientific">Listeria weihenstephanensis</name>
    <dbReference type="NCBI Taxonomy" id="1006155"/>
    <lineage>
        <taxon>Bacteria</taxon>
        <taxon>Bacillati</taxon>
        <taxon>Bacillota</taxon>
        <taxon>Bacilli</taxon>
        <taxon>Bacillales</taxon>
        <taxon>Listeriaceae</taxon>
        <taxon>Listeria</taxon>
    </lineage>
</organism>
<dbReference type="GO" id="GO:0003676">
    <property type="term" value="F:nucleic acid binding"/>
    <property type="evidence" value="ECO:0007669"/>
    <property type="project" value="InterPro"/>
</dbReference>
<dbReference type="EMBL" id="JAARRL010000007">
    <property type="protein sequence ID" value="MBC1500156.1"/>
    <property type="molecule type" value="Genomic_DNA"/>
</dbReference>
<dbReference type="RefSeq" id="WP_185425265.1">
    <property type="nucleotide sequence ID" value="NZ_JAARRL010000007.1"/>
</dbReference>
<dbReference type="Proteomes" id="UP000564536">
    <property type="component" value="Unassembled WGS sequence"/>
</dbReference>
<evidence type="ECO:0000313" key="3">
    <source>
        <dbReference type="Proteomes" id="UP000564536"/>
    </source>
</evidence>
<dbReference type="Gene3D" id="3.40.1350.10">
    <property type="match status" value="1"/>
</dbReference>